<dbReference type="AlphaFoldDB" id="K1SAZ4"/>
<keyword evidence="1" id="KW-0067">ATP-binding</keyword>
<comment type="caution">
    <text evidence="1">The sequence shown here is derived from an EMBL/GenBank/DDBJ whole genome shotgun (WGS) entry which is preliminary data.</text>
</comment>
<dbReference type="InterPro" id="IPR039421">
    <property type="entry name" value="Type_1_exporter"/>
</dbReference>
<sequence length="82" mass="9043">MDDSASALDYATDAALRKAIREELKDMTLFIVSQRAASVRNADKIVVLDDGVIVGMGTHDTLIDSCEVYREIYESQYGKGAR</sequence>
<accession>K1SAZ4</accession>
<dbReference type="PANTHER" id="PTHR43394:SF1">
    <property type="entry name" value="ATP-BINDING CASSETTE SUB-FAMILY B MEMBER 10, MITOCHONDRIAL"/>
    <property type="match status" value="1"/>
</dbReference>
<dbReference type="InterPro" id="IPR027417">
    <property type="entry name" value="P-loop_NTPase"/>
</dbReference>
<keyword evidence="1" id="KW-0547">Nucleotide-binding</keyword>
<dbReference type="PANTHER" id="PTHR43394">
    <property type="entry name" value="ATP-DEPENDENT PERMEASE MDL1, MITOCHONDRIAL"/>
    <property type="match status" value="1"/>
</dbReference>
<proteinExistence type="predicted"/>
<name>K1SAZ4_9ZZZZ</name>
<organism evidence="1">
    <name type="scientific">human gut metagenome</name>
    <dbReference type="NCBI Taxonomy" id="408170"/>
    <lineage>
        <taxon>unclassified sequences</taxon>
        <taxon>metagenomes</taxon>
        <taxon>organismal metagenomes</taxon>
    </lineage>
</organism>
<gene>
    <name evidence="1" type="ORF">LEA_16813</name>
</gene>
<dbReference type="GO" id="GO:0015421">
    <property type="term" value="F:ABC-type oligopeptide transporter activity"/>
    <property type="evidence" value="ECO:0007669"/>
    <property type="project" value="TreeGrafter"/>
</dbReference>
<reference evidence="1" key="1">
    <citation type="journal article" date="2013" name="Environ. Microbiol.">
        <title>Microbiota from the distal guts of lean and obese adolescents exhibit partial functional redundancy besides clear differences in community structure.</title>
        <authorList>
            <person name="Ferrer M."/>
            <person name="Ruiz A."/>
            <person name="Lanza F."/>
            <person name="Haange S.B."/>
            <person name="Oberbach A."/>
            <person name="Till H."/>
            <person name="Bargiela R."/>
            <person name="Campoy C."/>
            <person name="Segura M.T."/>
            <person name="Richter M."/>
            <person name="von Bergen M."/>
            <person name="Seifert J."/>
            <person name="Suarez A."/>
        </authorList>
    </citation>
    <scope>NUCLEOTIDE SEQUENCE</scope>
</reference>
<protein>
    <submittedName>
        <fullName evidence="1">ABC transporter, permease/ATP-binding protein</fullName>
    </submittedName>
</protein>
<dbReference type="SUPFAM" id="SSF52540">
    <property type="entry name" value="P-loop containing nucleoside triphosphate hydrolases"/>
    <property type="match status" value="1"/>
</dbReference>
<dbReference type="GO" id="GO:0005524">
    <property type="term" value="F:ATP binding"/>
    <property type="evidence" value="ECO:0007669"/>
    <property type="project" value="UniProtKB-KW"/>
</dbReference>
<evidence type="ECO:0000313" key="1">
    <source>
        <dbReference type="EMBL" id="EKC52589.1"/>
    </source>
</evidence>
<dbReference type="Gene3D" id="3.40.50.300">
    <property type="entry name" value="P-loop containing nucleotide triphosphate hydrolases"/>
    <property type="match status" value="1"/>
</dbReference>
<dbReference type="EMBL" id="AJWY01011500">
    <property type="protein sequence ID" value="EKC52589.1"/>
    <property type="molecule type" value="Genomic_DNA"/>
</dbReference>